<dbReference type="Pfam" id="PF00583">
    <property type="entry name" value="Acetyltransf_1"/>
    <property type="match status" value="1"/>
</dbReference>
<reference evidence="5" key="1">
    <citation type="submission" date="2021-01" db="EMBL/GenBank/DDBJ databases">
        <authorList>
            <person name="Corre E."/>
            <person name="Pelletier E."/>
            <person name="Niang G."/>
            <person name="Scheremetjew M."/>
            <person name="Finn R."/>
            <person name="Kale V."/>
            <person name="Holt S."/>
            <person name="Cochrane G."/>
            <person name="Meng A."/>
            <person name="Brown T."/>
            <person name="Cohen L."/>
        </authorList>
    </citation>
    <scope>NUCLEOTIDE SEQUENCE</scope>
    <source>
        <strain evidence="5">10249 10 AB</strain>
    </source>
</reference>
<dbReference type="GO" id="GO:0008080">
    <property type="term" value="F:N-acetyltransferase activity"/>
    <property type="evidence" value="ECO:0007669"/>
    <property type="project" value="UniProtKB-ARBA"/>
</dbReference>
<feature type="compositionally biased region" description="Polar residues" evidence="3">
    <location>
        <begin position="1"/>
        <end position="14"/>
    </location>
</feature>
<dbReference type="PROSITE" id="PS51186">
    <property type="entry name" value="GNAT"/>
    <property type="match status" value="1"/>
</dbReference>
<dbReference type="InterPro" id="IPR000182">
    <property type="entry name" value="GNAT_dom"/>
</dbReference>
<dbReference type="InterPro" id="IPR016181">
    <property type="entry name" value="Acyl_CoA_acyltransferase"/>
</dbReference>
<dbReference type="AlphaFoldDB" id="A0A7S4AGW1"/>
<evidence type="ECO:0000256" key="3">
    <source>
        <dbReference type="SAM" id="MobiDB-lite"/>
    </source>
</evidence>
<feature type="domain" description="N-acetyltransferase" evidence="4">
    <location>
        <begin position="51"/>
        <end position="223"/>
    </location>
</feature>
<accession>A0A7S4AGW1</accession>
<evidence type="ECO:0000313" key="5">
    <source>
        <dbReference type="EMBL" id="CAE0715254.1"/>
    </source>
</evidence>
<sequence length="227" mass="24832">MANFVGSASTSSLVTADPNGGKSQTTKPLDRIFVEGVIRDNLNQQTTSVNVKLRLAGPKDTETIARLVQLLAVYEKEPDAVNMGAKDYLVDGYSSLAEPLFYCILADVTSPDEANNTDGKLTPSTTISAAMGLFYFGHSMADGRFLYLEDLFCDETFRGQGLGTAIMKELARISLALDCCQFIWTALDWNTPALSFYNKIGATLKDDVKITRYCGNELQTFAKCQDT</sequence>
<evidence type="ECO:0000256" key="2">
    <source>
        <dbReference type="ARBA" id="ARBA00023315"/>
    </source>
</evidence>
<dbReference type="EMBL" id="HBIX01010587">
    <property type="protein sequence ID" value="CAE0715254.1"/>
    <property type="molecule type" value="Transcribed_RNA"/>
</dbReference>
<evidence type="ECO:0000256" key="1">
    <source>
        <dbReference type="ARBA" id="ARBA00022679"/>
    </source>
</evidence>
<dbReference type="CDD" id="cd04301">
    <property type="entry name" value="NAT_SF"/>
    <property type="match status" value="1"/>
</dbReference>
<dbReference type="PANTHER" id="PTHR10545:SF29">
    <property type="entry name" value="GH14572P-RELATED"/>
    <property type="match status" value="1"/>
</dbReference>
<organism evidence="5">
    <name type="scientific">Pseudo-nitzschia australis</name>
    <dbReference type="NCBI Taxonomy" id="44445"/>
    <lineage>
        <taxon>Eukaryota</taxon>
        <taxon>Sar</taxon>
        <taxon>Stramenopiles</taxon>
        <taxon>Ochrophyta</taxon>
        <taxon>Bacillariophyta</taxon>
        <taxon>Bacillariophyceae</taxon>
        <taxon>Bacillariophycidae</taxon>
        <taxon>Bacillariales</taxon>
        <taxon>Bacillariaceae</taxon>
        <taxon>Pseudo-nitzschia</taxon>
    </lineage>
</organism>
<gene>
    <name evidence="5" type="ORF">PAUS00366_LOCUS8006</name>
</gene>
<name>A0A7S4AGW1_9STRA</name>
<dbReference type="SUPFAM" id="SSF55729">
    <property type="entry name" value="Acyl-CoA N-acyltransferases (Nat)"/>
    <property type="match status" value="1"/>
</dbReference>
<keyword evidence="1" id="KW-0808">Transferase</keyword>
<feature type="region of interest" description="Disordered" evidence="3">
    <location>
        <begin position="1"/>
        <end position="26"/>
    </location>
</feature>
<protein>
    <recommendedName>
        <fullName evidence="4">N-acetyltransferase domain-containing protein</fullName>
    </recommendedName>
</protein>
<evidence type="ECO:0000259" key="4">
    <source>
        <dbReference type="PROSITE" id="PS51186"/>
    </source>
</evidence>
<dbReference type="Gene3D" id="3.40.630.30">
    <property type="match status" value="1"/>
</dbReference>
<proteinExistence type="predicted"/>
<dbReference type="PANTHER" id="PTHR10545">
    <property type="entry name" value="DIAMINE N-ACETYLTRANSFERASE"/>
    <property type="match status" value="1"/>
</dbReference>
<keyword evidence="2" id="KW-0012">Acyltransferase</keyword>
<dbReference type="InterPro" id="IPR051016">
    <property type="entry name" value="Diverse_Substrate_AcTransf"/>
</dbReference>